<dbReference type="EMBL" id="WHJC01000089">
    <property type="protein sequence ID" value="MPQ43643.1"/>
    <property type="molecule type" value="Genomic_DNA"/>
</dbReference>
<comment type="caution">
    <text evidence="2">The sequence shown here is derived from an EMBL/GenBank/DDBJ whole genome shotgun (WGS) entry which is preliminary data.</text>
</comment>
<accession>A0A6I1MLM8</accession>
<keyword evidence="3" id="KW-1185">Reference proteome</keyword>
<name>A0A6I1MLM8_9CLOT</name>
<gene>
    <name evidence="2" type="ORF">GBZ86_07710</name>
</gene>
<evidence type="ECO:0000259" key="1">
    <source>
        <dbReference type="Pfam" id="PF17989"/>
    </source>
</evidence>
<dbReference type="Proteomes" id="UP000430345">
    <property type="component" value="Unassembled WGS sequence"/>
</dbReference>
<sequence length="303" mass="34517">MMIQNIGLDIGRGYVKAYSKVGEMVKQCCFKSVVGIGRELDFSLYENPIYVEVNGENYFAGMLAEKEGYTPTRNSRDSKTSVTVEKLMCAALNEVAIEDDVKLMIGVPNKLFKKVILNEVIEKYKDKTIKIKDKIQGGYKNINILDVKIFREGDAALLWEVKDKNKNDKPQAMVTVGFRTTELSYFDIGLKFNDKRSKTIELGNRDALVFVQKQLEDKGIMKDLHEIDSSKDYDTLKKIAYDNLAERISQDIEDNWINLNEMDVYVAGGTALNMNFDKTFKVVDEPQMTTAKGLYLLATRVFK</sequence>
<protein>
    <recommendedName>
        <fullName evidence="1">Actin-like protein N-terminal domain-containing protein</fullName>
    </recommendedName>
</protein>
<proteinExistence type="predicted"/>
<evidence type="ECO:0000313" key="2">
    <source>
        <dbReference type="EMBL" id="MPQ43643.1"/>
    </source>
</evidence>
<dbReference type="SUPFAM" id="SSF53067">
    <property type="entry name" value="Actin-like ATPase domain"/>
    <property type="match status" value="1"/>
</dbReference>
<dbReference type="Pfam" id="PF17989">
    <property type="entry name" value="ALP_N"/>
    <property type="match status" value="1"/>
</dbReference>
<dbReference type="InterPro" id="IPR043129">
    <property type="entry name" value="ATPase_NBD"/>
</dbReference>
<feature type="domain" description="Actin-like protein N-terminal" evidence="1">
    <location>
        <begin position="7"/>
        <end position="153"/>
    </location>
</feature>
<evidence type="ECO:0000313" key="3">
    <source>
        <dbReference type="Proteomes" id="UP000430345"/>
    </source>
</evidence>
<dbReference type="Gene3D" id="3.30.420.40">
    <property type="match status" value="2"/>
</dbReference>
<dbReference type="InterPro" id="IPR040607">
    <property type="entry name" value="ALP_N"/>
</dbReference>
<dbReference type="AlphaFoldDB" id="A0A6I1MLM8"/>
<reference evidence="2 3" key="1">
    <citation type="submission" date="2019-10" db="EMBL/GenBank/DDBJ databases">
        <title>The Genome Sequence of Clostridium tarantellae Isolated from Fish Brain.</title>
        <authorList>
            <person name="Bano L."/>
            <person name="Kiel M."/>
            <person name="Sales G."/>
            <person name="Doxey A.C."/>
            <person name="Mansfield M.J."/>
            <person name="Schiavone M."/>
            <person name="Rossetto O."/>
            <person name="Pirazzini M."/>
            <person name="Dobrindt U."/>
            <person name="Montecucco C."/>
        </authorList>
    </citation>
    <scope>NUCLEOTIDE SEQUENCE [LARGE SCALE GENOMIC DNA]</scope>
    <source>
        <strain evidence="2 3">DSM 3997</strain>
    </source>
</reference>
<organism evidence="2 3">
    <name type="scientific">Clostridium tarantellae</name>
    <dbReference type="NCBI Taxonomy" id="39493"/>
    <lineage>
        <taxon>Bacteria</taxon>
        <taxon>Bacillati</taxon>
        <taxon>Bacillota</taxon>
        <taxon>Clostridia</taxon>
        <taxon>Eubacteriales</taxon>
        <taxon>Clostridiaceae</taxon>
        <taxon>Clostridium</taxon>
    </lineage>
</organism>